<dbReference type="KEGG" id="cput:CONPUDRAFT_159461"/>
<reference evidence="3" key="1">
    <citation type="journal article" date="2012" name="Science">
        <title>The Paleozoic origin of enzymatic lignin decomposition reconstructed from 31 fungal genomes.</title>
        <authorList>
            <person name="Floudas D."/>
            <person name="Binder M."/>
            <person name="Riley R."/>
            <person name="Barry K."/>
            <person name="Blanchette R.A."/>
            <person name="Henrissat B."/>
            <person name="Martinez A.T."/>
            <person name="Otillar R."/>
            <person name="Spatafora J.W."/>
            <person name="Yadav J.S."/>
            <person name="Aerts A."/>
            <person name="Benoit I."/>
            <person name="Boyd A."/>
            <person name="Carlson A."/>
            <person name="Copeland A."/>
            <person name="Coutinho P.M."/>
            <person name="de Vries R.P."/>
            <person name="Ferreira P."/>
            <person name="Findley K."/>
            <person name="Foster B."/>
            <person name="Gaskell J."/>
            <person name="Glotzer D."/>
            <person name="Gorecki P."/>
            <person name="Heitman J."/>
            <person name="Hesse C."/>
            <person name="Hori C."/>
            <person name="Igarashi K."/>
            <person name="Jurgens J.A."/>
            <person name="Kallen N."/>
            <person name="Kersten P."/>
            <person name="Kohler A."/>
            <person name="Kuees U."/>
            <person name="Kumar T.K.A."/>
            <person name="Kuo A."/>
            <person name="LaButti K."/>
            <person name="Larrondo L.F."/>
            <person name="Lindquist E."/>
            <person name="Ling A."/>
            <person name="Lombard V."/>
            <person name="Lucas S."/>
            <person name="Lundell T."/>
            <person name="Martin R."/>
            <person name="McLaughlin D.J."/>
            <person name="Morgenstern I."/>
            <person name="Morin E."/>
            <person name="Murat C."/>
            <person name="Nagy L.G."/>
            <person name="Nolan M."/>
            <person name="Ohm R.A."/>
            <person name="Patyshakuliyeva A."/>
            <person name="Rokas A."/>
            <person name="Ruiz-Duenas F.J."/>
            <person name="Sabat G."/>
            <person name="Salamov A."/>
            <person name="Samejima M."/>
            <person name="Schmutz J."/>
            <person name="Slot J.C."/>
            <person name="St John F."/>
            <person name="Stenlid J."/>
            <person name="Sun H."/>
            <person name="Sun S."/>
            <person name="Syed K."/>
            <person name="Tsang A."/>
            <person name="Wiebenga A."/>
            <person name="Young D."/>
            <person name="Pisabarro A."/>
            <person name="Eastwood D.C."/>
            <person name="Martin F."/>
            <person name="Cullen D."/>
            <person name="Grigoriev I.V."/>
            <person name="Hibbett D.S."/>
        </authorList>
    </citation>
    <scope>NUCLEOTIDE SEQUENCE [LARGE SCALE GENOMIC DNA]</scope>
    <source>
        <strain evidence="3">RWD-64-598 SS2</strain>
    </source>
</reference>
<keyword evidence="3" id="KW-1185">Reference proteome</keyword>
<protein>
    <submittedName>
        <fullName evidence="2">Uncharacterized protein</fullName>
    </submittedName>
</protein>
<proteinExistence type="predicted"/>
<name>A0A5M3M8S9_CONPW</name>
<dbReference type="EMBL" id="JH711589">
    <property type="protein sequence ID" value="EIW75336.1"/>
    <property type="molecule type" value="Genomic_DNA"/>
</dbReference>
<dbReference type="GeneID" id="19204090"/>
<evidence type="ECO:0000313" key="3">
    <source>
        <dbReference type="Proteomes" id="UP000053558"/>
    </source>
</evidence>
<dbReference type="AlphaFoldDB" id="A0A5M3M8S9"/>
<organism evidence="2 3">
    <name type="scientific">Coniophora puteana (strain RWD-64-598)</name>
    <name type="common">Brown rot fungus</name>
    <dbReference type="NCBI Taxonomy" id="741705"/>
    <lineage>
        <taxon>Eukaryota</taxon>
        <taxon>Fungi</taxon>
        <taxon>Dikarya</taxon>
        <taxon>Basidiomycota</taxon>
        <taxon>Agaricomycotina</taxon>
        <taxon>Agaricomycetes</taxon>
        <taxon>Agaricomycetidae</taxon>
        <taxon>Boletales</taxon>
        <taxon>Coniophorineae</taxon>
        <taxon>Coniophoraceae</taxon>
        <taxon>Coniophora</taxon>
    </lineage>
</organism>
<accession>A0A5M3M8S9</accession>
<sequence length="324" mass="34906">MPPISRIPAHTFVFQKKTIGHCLQEGEGTTSHVAPYQRGSNIKGNVIVTEFNCSLATKYAFEFIPKSLDPMYFVVKPRHSHSTRAVEFNSNTGLLTNSGNTLHDLLAQQLEAKASQVTADTTAPESAASPVDLGTDTALLTTDHSAASVPRHSLTLVNAELGSRNEVDVTFVEPVPVRLRTVDHPSHPRDDNDIPEKWSVNCCPMRSAASPASFTCTYKRVKVEVKDEDMPPSLFCGFFEDPKSSTLCNTEFDIDPSVNISAGVDRSPLHAGSSNANSDLAGHAQSPMLLPTNTQSTQVLEGPEPISAESAPSETVLGKCCAME</sequence>
<gene>
    <name evidence="2" type="ORF">CONPUDRAFT_159461</name>
</gene>
<evidence type="ECO:0000313" key="2">
    <source>
        <dbReference type="EMBL" id="EIW75336.1"/>
    </source>
</evidence>
<comment type="caution">
    <text evidence="2">The sequence shown here is derived from an EMBL/GenBank/DDBJ whole genome shotgun (WGS) entry which is preliminary data.</text>
</comment>
<dbReference type="Proteomes" id="UP000053558">
    <property type="component" value="Unassembled WGS sequence"/>
</dbReference>
<feature type="region of interest" description="Disordered" evidence="1">
    <location>
        <begin position="265"/>
        <end position="289"/>
    </location>
</feature>
<dbReference type="RefSeq" id="XP_007774733.1">
    <property type="nucleotide sequence ID" value="XM_007776543.1"/>
</dbReference>
<evidence type="ECO:0000256" key="1">
    <source>
        <dbReference type="SAM" id="MobiDB-lite"/>
    </source>
</evidence>